<dbReference type="AlphaFoldDB" id="A0A4R3UY24"/>
<dbReference type="OrthoDB" id="6687062at2"/>
<gene>
    <name evidence="2" type="ORF">EV686_107150</name>
</gene>
<organism evidence="2 3">
    <name type="scientific">Paracandidimonas soli</name>
    <dbReference type="NCBI Taxonomy" id="1917182"/>
    <lineage>
        <taxon>Bacteria</taxon>
        <taxon>Pseudomonadati</taxon>
        <taxon>Pseudomonadota</taxon>
        <taxon>Betaproteobacteria</taxon>
        <taxon>Burkholderiales</taxon>
        <taxon>Alcaligenaceae</taxon>
        <taxon>Paracandidimonas</taxon>
    </lineage>
</organism>
<name>A0A4R3UY24_9BURK</name>
<evidence type="ECO:0000259" key="1">
    <source>
        <dbReference type="PROSITE" id="PS51078"/>
    </source>
</evidence>
<dbReference type="Proteomes" id="UP000294692">
    <property type="component" value="Unassembled WGS sequence"/>
</dbReference>
<evidence type="ECO:0000313" key="2">
    <source>
        <dbReference type="EMBL" id="TCU96092.1"/>
    </source>
</evidence>
<dbReference type="Gene3D" id="3.30.450.40">
    <property type="match status" value="1"/>
</dbReference>
<dbReference type="EMBL" id="SMBX01000007">
    <property type="protein sequence ID" value="TCU96092.1"/>
    <property type="molecule type" value="Genomic_DNA"/>
</dbReference>
<feature type="domain" description="IclR-ED" evidence="1">
    <location>
        <begin position="1"/>
        <end position="66"/>
    </location>
</feature>
<dbReference type="SUPFAM" id="SSF55781">
    <property type="entry name" value="GAF domain-like"/>
    <property type="match status" value="1"/>
</dbReference>
<dbReference type="RefSeq" id="WP_132477607.1">
    <property type="nucleotide sequence ID" value="NZ_SMBX01000007.1"/>
</dbReference>
<comment type="caution">
    <text evidence="2">The sequence shown here is derived from an EMBL/GenBank/DDBJ whole genome shotgun (WGS) entry which is preliminary data.</text>
</comment>
<reference evidence="2 3" key="1">
    <citation type="submission" date="2019-03" db="EMBL/GenBank/DDBJ databases">
        <title>Genomic Encyclopedia of Type Strains, Phase IV (KMG-IV): sequencing the most valuable type-strain genomes for metagenomic binning, comparative biology and taxonomic classification.</title>
        <authorList>
            <person name="Goeker M."/>
        </authorList>
    </citation>
    <scope>NUCLEOTIDE SEQUENCE [LARGE SCALE GENOMIC DNA]</scope>
    <source>
        <strain evidence="2 3">DSM 100048</strain>
    </source>
</reference>
<evidence type="ECO:0000313" key="3">
    <source>
        <dbReference type="Proteomes" id="UP000294692"/>
    </source>
</evidence>
<dbReference type="InterPro" id="IPR014757">
    <property type="entry name" value="Tscrpt_reg_IclR_C"/>
</dbReference>
<keyword evidence="3" id="KW-1185">Reference proteome</keyword>
<sequence length="71" mass="7626">MIPAFTKGQRVEGSIGLGAPFFNAGGKVVGSVCLTIPRNRFDDAWEKNMGAALKANAERLSHMLGYFPKQG</sequence>
<proteinExistence type="predicted"/>
<protein>
    <submittedName>
        <fullName evidence="2">Transcriptional regulator</fullName>
    </submittedName>
</protein>
<dbReference type="PROSITE" id="PS51078">
    <property type="entry name" value="ICLR_ED"/>
    <property type="match status" value="1"/>
</dbReference>
<accession>A0A4R3UY24</accession>
<dbReference type="InterPro" id="IPR029016">
    <property type="entry name" value="GAF-like_dom_sf"/>
</dbReference>